<accession>A0ABV1MN54</accession>
<keyword evidence="3" id="KW-1185">Reference proteome</keyword>
<comment type="caution">
    <text evidence="2">The sequence shown here is derived from an EMBL/GenBank/DDBJ whole genome shotgun (WGS) entry which is preliminary data.</text>
</comment>
<dbReference type="RefSeq" id="WP_349658700.1">
    <property type="nucleotide sequence ID" value="NZ_JBEGDG010000002.1"/>
</dbReference>
<protein>
    <recommendedName>
        <fullName evidence="4">Transposase zinc-ribbon domain-containing protein</fullName>
    </recommendedName>
</protein>
<dbReference type="Proteomes" id="UP001478862">
    <property type="component" value="Unassembled WGS sequence"/>
</dbReference>
<evidence type="ECO:0000313" key="2">
    <source>
        <dbReference type="EMBL" id="MEQ6353950.1"/>
    </source>
</evidence>
<dbReference type="EMBL" id="JBEGDG010000002">
    <property type="protein sequence ID" value="MEQ6353950.1"/>
    <property type="molecule type" value="Genomic_DNA"/>
</dbReference>
<evidence type="ECO:0000256" key="1">
    <source>
        <dbReference type="ARBA" id="ARBA00022723"/>
    </source>
</evidence>
<keyword evidence="1" id="KW-0479">Metal-binding</keyword>
<gene>
    <name evidence="2" type="ORF">ABNX05_04920</name>
</gene>
<dbReference type="InterPro" id="IPR018527">
    <property type="entry name" value="Rubredoxin_Fe_BS"/>
</dbReference>
<proteinExistence type="predicted"/>
<sequence length="91" mass="10265">MAKVEGITIGFEFDSKSKLKLRAIAKHAEALADELDAIDNKWECPRCGESNYNDYFAGNSFKHRLCKGCNRSYTVEDFLADELPTRLEGSD</sequence>
<dbReference type="PROSITE" id="PS00202">
    <property type="entry name" value="RUBREDOXIN"/>
    <property type="match status" value="1"/>
</dbReference>
<evidence type="ECO:0008006" key="4">
    <source>
        <dbReference type="Google" id="ProtNLM"/>
    </source>
</evidence>
<reference evidence="2 3" key="1">
    <citation type="submission" date="2024-06" db="EMBL/GenBank/DDBJ databases">
        <title>Lysinibacillus zambalefons sp. nov., a Novel Firmicute Isolated from the Poon Bato Zambales Hyperalkaline Spring.</title>
        <authorList>
            <person name="Aja J.A."/>
            <person name="Lazaro J.E.H."/>
            <person name="Llorin L.D."/>
            <person name="Lim K.R."/>
            <person name="Teodosio J."/>
            <person name="Dalisay D.S."/>
        </authorList>
    </citation>
    <scope>NUCLEOTIDE SEQUENCE [LARGE SCALE GENOMIC DNA]</scope>
    <source>
        <strain evidence="2 3">M3</strain>
    </source>
</reference>
<name>A0ABV1MN54_9BACI</name>
<evidence type="ECO:0000313" key="3">
    <source>
        <dbReference type="Proteomes" id="UP001478862"/>
    </source>
</evidence>
<organism evidence="2 3">
    <name type="scientific">Lysinibacillus zambalensis</name>
    <dbReference type="NCBI Taxonomy" id="3160866"/>
    <lineage>
        <taxon>Bacteria</taxon>
        <taxon>Bacillati</taxon>
        <taxon>Bacillota</taxon>
        <taxon>Bacilli</taxon>
        <taxon>Bacillales</taxon>
        <taxon>Bacillaceae</taxon>
        <taxon>Lysinibacillus</taxon>
    </lineage>
</organism>